<evidence type="ECO:0000313" key="2">
    <source>
        <dbReference type="Proteomes" id="UP000662747"/>
    </source>
</evidence>
<gene>
    <name evidence="1" type="ORF">JY651_48655</name>
</gene>
<dbReference type="EMBL" id="CP071090">
    <property type="protein sequence ID" value="QSQ22886.1"/>
    <property type="molecule type" value="Genomic_DNA"/>
</dbReference>
<reference evidence="1 2" key="1">
    <citation type="submission" date="2021-02" db="EMBL/GenBank/DDBJ databases">
        <title>De Novo genome assembly of isolated myxobacteria.</title>
        <authorList>
            <person name="Stevens D.C."/>
        </authorList>
    </citation>
    <scope>NUCLEOTIDE SEQUENCE [LARGE SCALE GENOMIC DNA]</scope>
    <source>
        <strain evidence="2">SCPEA02</strain>
    </source>
</reference>
<sequence>MSPTISEQLTTAGFKGRYSITGIGWGGQTPMASVGVLGFDGKGRVSGRELMNVPGPGIARRSLSSLSWNGAYEVDPDGSGYGSTELAASLPDGSTRKVRTTFLITRASMMGGEVVVQEASLMQHDPEPASGSLVMYSVFRQPDEGSFSLASFRGIYAGPGLGRGSQLPAAAIGIGAVNFNGAGRFTGVDVQNLPADSFAHRRIATFDTPEAHYTVDEDGLGMILAPNGQAHLVITRSQPLGDVRLCLEYFFVTNELLPLTGNLVTTFVTRRMR</sequence>
<dbReference type="RefSeq" id="WP_206724462.1">
    <property type="nucleotide sequence ID" value="NZ_CP071090.1"/>
</dbReference>
<protein>
    <submittedName>
        <fullName evidence="1">Uncharacterized protein</fullName>
    </submittedName>
</protein>
<evidence type="ECO:0000313" key="1">
    <source>
        <dbReference type="EMBL" id="QSQ22886.1"/>
    </source>
</evidence>
<keyword evidence="2" id="KW-1185">Reference proteome</keyword>
<accession>A0ABX7NVD0</accession>
<dbReference type="Proteomes" id="UP000662747">
    <property type="component" value="Chromosome"/>
</dbReference>
<name>A0ABX7NVD0_9BACT</name>
<organism evidence="1 2">
    <name type="scientific">Pyxidicoccus parkwayensis</name>
    <dbReference type="NCBI Taxonomy" id="2813578"/>
    <lineage>
        <taxon>Bacteria</taxon>
        <taxon>Pseudomonadati</taxon>
        <taxon>Myxococcota</taxon>
        <taxon>Myxococcia</taxon>
        <taxon>Myxococcales</taxon>
        <taxon>Cystobacterineae</taxon>
        <taxon>Myxococcaceae</taxon>
        <taxon>Pyxidicoccus</taxon>
    </lineage>
</organism>
<proteinExistence type="predicted"/>